<organism evidence="1 2">
    <name type="scientific">Cavenderia fasciculata</name>
    <name type="common">Slime mold</name>
    <name type="synonym">Dictyostelium fasciculatum</name>
    <dbReference type="NCBI Taxonomy" id="261658"/>
    <lineage>
        <taxon>Eukaryota</taxon>
        <taxon>Amoebozoa</taxon>
        <taxon>Evosea</taxon>
        <taxon>Eumycetozoa</taxon>
        <taxon>Dictyostelia</taxon>
        <taxon>Acytosteliales</taxon>
        <taxon>Cavenderiaceae</taxon>
        <taxon>Cavenderia</taxon>
    </lineage>
</organism>
<accession>F4PIT9</accession>
<sequence length="54" mass="6204">MVRVGDHQPIITFLSLFVDWFTCRSSSSCCSLITIDQPEQCKNVMLYDHPLSKI</sequence>
<dbReference type="GeneID" id="14877098"/>
<dbReference type="Proteomes" id="UP000007797">
    <property type="component" value="Unassembled WGS sequence"/>
</dbReference>
<reference evidence="2" key="1">
    <citation type="journal article" date="2011" name="Genome Res.">
        <title>Phylogeny-wide analysis of social amoeba genomes highlights ancient origins for complex intercellular communication.</title>
        <authorList>
            <person name="Heidel A.J."/>
            <person name="Lawal H.M."/>
            <person name="Felder M."/>
            <person name="Schilde C."/>
            <person name="Helps N.R."/>
            <person name="Tunggal B."/>
            <person name="Rivero F."/>
            <person name="John U."/>
            <person name="Schleicher M."/>
            <person name="Eichinger L."/>
            <person name="Platzer M."/>
            <person name="Noegel A.A."/>
            <person name="Schaap P."/>
            <person name="Gloeckner G."/>
        </authorList>
    </citation>
    <scope>NUCLEOTIDE SEQUENCE [LARGE SCALE GENOMIC DNA]</scope>
    <source>
        <strain evidence="2">SH3</strain>
    </source>
</reference>
<evidence type="ECO:0000313" key="1">
    <source>
        <dbReference type="EMBL" id="EGG24668.1"/>
    </source>
</evidence>
<dbReference type="EMBL" id="GL883006">
    <property type="protein sequence ID" value="EGG24668.1"/>
    <property type="molecule type" value="Genomic_DNA"/>
</dbReference>
<evidence type="ECO:0000313" key="2">
    <source>
        <dbReference type="Proteomes" id="UP000007797"/>
    </source>
</evidence>
<gene>
    <name evidence="1" type="ORF">DFA_02912</name>
</gene>
<dbReference type="RefSeq" id="XP_004362519.1">
    <property type="nucleotide sequence ID" value="XM_004362462.1"/>
</dbReference>
<protein>
    <submittedName>
        <fullName evidence="1">Uncharacterized protein</fullName>
    </submittedName>
</protein>
<dbReference type="AlphaFoldDB" id="F4PIT9"/>
<name>F4PIT9_CACFS</name>
<dbReference type="KEGG" id="dfa:DFA_02912"/>
<keyword evidence="2" id="KW-1185">Reference proteome</keyword>
<proteinExistence type="predicted"/>